<comment type="similarity">
    <text evidence="1">Belongs to the AB hydrolase superfamily. AB hydrolase 2 family.</text>
</comment>
<dbReference type="InterPro" id="IPR003140">
    <property type="entry name" value="PLipase/COase/thioEstase"/>
</dbReference>
<accession>A0A5C6ZWA3</accession>
<name>A0A5C6ZWA3_9FLAO</name>
<sequence length="219" mass="24359">MTTIPLSLTHLVRPSSITSGKAPVLIMLHGYGSDENDLFSFASELPEELLIISARAPYQLQPYGNAWYAINFDSVQGKFSDNEQAKESRITISNFIDEVIANYPVDKDNITLLGFSQGTILSYAVALSEPAKVKNVIALSGYINTEIISPEFEKNDFSDLSVYASHGSQDQVIPVDWARKAPELLKELGIEHSYAEFPVGHGVHPQNFTELKKWLVERL</sequence>
<evidence type="ECO:0000256" key="2">
    <source>
        <dbReference type="ARBA" id="ARBA00022801"/>
    </source>
</evidence>
<dbReference type="EMBL" id="VORY01000002">
    <property type="protein sequence ID" value="TXD95207.1"/>
    <property type="molecule type" value="Genomic_DNA"/>
</dbReference>
<evidence type="ECO:0000313" key="4">
    <source>
        <dbReference type="EMBL" id="TXD95207.1"/>
    </source>
</evidence>
<keyword evidence="5" id="KW-1185">Reference proteome</keyword>
<keyword evidence="2 4" id="KW-0378">Hydrolase</keyword>
<dbReference type="Gene3D" id="3.40.50.1820">
    <property type="entry name" value="alpha/beta hydrolase"/>
    <property type="match status" value="1"/>
</dbReference>
<dbReference type="RefSeq" id="WP_146929570.1">
    <property type="nucleotide sequence ID" value="NZ_CBCSHZ010000001.1"/>
</dbReference>
<feature type="domain" description="Phospholipase/carboxylesterase/thioesterase" evidence="3">
    <location>
        <begin position="21"/>
        <end position="215"/>
    </location>
</feature>
<comment type="caution">
    <text evidence="4">The sequence shown here is derived from an EMBL/GenBank/DDBJ whole genome shotgun (WGS) entry which is preliminary data.</text>
</comment>
<dbReference type="InterPro" id="IPR050565">
    <property type="entry name" value="LYPA1-2/EST-like"/>
</dbReference>
<evidence type="ECO:0000256" key="1">
    <source>
        <dbReference type="ARBA" id="ARBA00006499"/>
    </source>
</evidence>
<gene>
    <name evidence="4" type="ORF">ES724_03380</name>
</gene>
<dbReference type="PANTHER" id="PTHR10655">
    <property type="entry name" value="LYSOPHOSPHOLIPASE-RELATED"/>
    <property type="match status" value="1"/>
</dbReference>
<organism evidence="4 5">
    <name type="scientific">Gillisia hiemivivida</name>
    <dbReference type="NCBI Taxonomy" id="291190"/>
    <lineage>
        <taxon>Bacteria</taxon>
        <taxon>Pseudomonadati</taxon>
        <taxon>Bacteroidota</taxon>
        <taxon>Flavobacteriia</taxon>
        <taxon>Flavobacteriales</taxon>
        <taxon>Flavobacteriaceae</taxon>
        <taxon>Gillisia</taxon>
    </lineage>
</organism>
<dbReference type="SUPFAM" id="SSF53474">
    <property type="entry name" value="alpha/beta-Hydrolases"/>
    <property type="match status" value="1"/>
</dbReference>
<reference evidence="4 5" key="1">
    <citation type="submission" date="2019-08" db="EMBL/GenBank/DDBJ databases">
        <title>Genome sequence of Gillisia hiemivivida IC154 (type strain).</title>
        <authorList>
            <person name="Bowman J.P."/>
        </authorList>
    </citation>
    <scope>NUCLEOTIDE SEQUENCE [LARGE SCALE GENOMIC DNA]</scope>
    <source>
        <strain evidence="4 5">IC154</strain>
    </source>
</reference>
<dbReference type="OrthoDB" id="9795555at2"/>
<dbReference type="PANTHER" id="PTHR10655:SF17">
    <property type="entry name" value="LYSOPHOSPHOLIPASE-LIKE PROTEIN 1"/>
    <property type="match status" value="1"/>
</dbReference>
<dbReference type="GO" id="GO:0016787">
    <property type="term" value="F:hydrolase activity"/>
    <property type="evidence" value="ECO:0007669"/>
    <property type="project" value="UniProtKB-KW"/>
</dbReference>
<evidence type="ECO:0000313" key="5">
    <source>
        <dbReference type="Proteomes" id="UP000321367"/>
    </source>
</evidence>
<evidence type="ECO:0000259" key="3">
    <source>
        <dbReference type="Pfam" id="PF02230"/>
    </source>
</evidence>
<protein>
    <submittedName>
        <fullName evidence="4">Alpha/beta fold hydrolase</fullName>
    </submittedName>
</protein>
<dbReference type="Proteomes" id="UP000321367">
    <property type="component" value="Unassembled WGS sequence"/>
</dbReference>
<dbReference type="InterPro" id="IPR029058">
    <property type="entry name" value="AB_hydrolase_fold"/>
</dbReference>
<proteinExistence type="inferred from homology"/>
<dbReference type="Pfam" id="PF02230">
    <property type="entry name" value="Abhydrolase_2"/>
    <property type="match status" value="1"/>
</dbReference>
<dbReference type="AlphaFoldDB" id="A0A5C6ZWA3"/>